<protein>
    <submittedName>
        <fullName evidence="2">Peptidoglycan-binding lysin domain protein</fullName>
    </submittedName>
</protein>
<keyword evidence="3" id="KW-1185">Reference proteome</keyword>
<dbReference type="HOGENOM" id="CLU_690243_0_0_0"/>
<evidence type="ECO:0000313" key="3">
    <source>
        <dbReference type="Proteomes" id="UP000006362"/>
    </source>
</evidence>
<dbReference type="CDD" id="cd00118">
    <property type="entry name" value="LysM"/>
    <property type="match status" value="1"/>
</dbReference>
<dbReference type="AlphaFoldDB" id="E8T3X3"/>
<dbReference type="Pfam" id="PF01476">
    <property type="entry name" value="LysM"/>
    <property type="match status" value="1"/>
</dbReference>
<dbReference type="OrthoDB" id="9787225at2"/>
<dbReference type="Gene3D" id="3.10.350.10">
    <property type="entry name" value="LysM domain"/>
    <property type="match status" value="1"/>
</dbReference>
<dbReference type="KEGG" id="tam:Theam_0210"/>
<dbReference type="eggNOG" id="COG1388">
    <property type="taxonomic scope" value="Bacteria"/>
</dbReference>
<sequence length="400" mass="44791">MVKRALLACLVTAQAAYGAVYQINIVKEKKPKEEKPSSFIIYKVKPGDTLSEILKMFNIPLRLLYEVARLNHIKNPNVIYVGQKIKLPGESPAPKRQKGNLSEGEVLSILKRFGAKVEQRGYLFVGGYRVPLSRYPKVTVNQSSFILDFDNSLKPKVKSELRQIGFSVLGGSNISQAVKAALSKNFAELQENGTLILGVKDLLTYHYDFMGIDRFSGLRTVINLKADTPPPLERLLNAYDIALVQPKWKKLDTKEGNGKLKILTGEGIEKLAALVKLVSGEKGEVTDKGLKLPKSQVYVVYDFVTPEERVKLQLQGFKVVVLSGNFLKDSQRILSLIPVANKPVKLVLYEPPGTKGKRSTFEIEGLLISAPKRDWFMVDSVDKPEEIPYLRYRGVNLIIY</sequence>
<name>E8T3X3_THEA1</name>
<accession>E8T3X3</accession>
<dbReference type="PROSITE" id="PS51782">
    <property type="entry name" value="LYSM"/>
    <property type="match status" value="1"/>
</dbReference>
<dbReference type="Proteomes" id="UP000006362">
    <property type="component" value="Chromosome"/>
</dbReference>
<organism evidence="2 3">
    <name type="scientific">Thermovibrio ammonificans (strain DSM 15698 / JCM 12110 / HB-1)</name>
    <dbReference type="NCBI Taxonomy" id="648996"/>
    <lineage>
        <taxon>Bacteria</taxon>
        <taxon>Pseudomonadati</taxon>
        <taxon>Aquificota</taxon>
        <taxon>Aquificia</taxon>
        <taxon>Desulfurobacteriales</taxon>
        <taxon>Desulfurobacteriaceae</taxon>
        <taxon>Thermovibrio</taxon>
    </lineage>
</organism>
<dbReference type="RefSeq" id="WP_013536969.1">
    <property type="nucleotide sequence ID" value="NC_014926.1"/>
</dbReference>
<dbReference type="SMART" id="SM00257">
    <property type="entry name" value="LysM"/>
    <property type="match status" value="1"/>
</dbReference>
<dbReference type="EMBL" id="CP002444">
    <property type="protein sequence ID" value="ADU96183.1"/>
    <property type="molecule type" value="Genomic_DNA"/>
</dbReference>
<dbReference type="InterPro" id="IPR036779">
    <property type="entry name" value="LysM_dom_sf"/>
</dbReference>
<evidence type="ECO:0000313" key="2">
    <source>
        <dbReference type="EMBL" id="ADU96183.1"/>
    </source>
</evidence>
<evidence type="ECO:0000259" key="1">
    <source>
        <dbReference type="PROSITE" id="PS51782"/>
    </source>
</evidence>
<dbReference type="SUPFAM" id="SSF54106">
    <property type="entry name" value="LysM domain"/>
    <property type="match status" value="1"/>
</dbReference>
<dbReference type="InterPro" id="IPR018392">
    <property type="entry name" value="LysM"/>
</dbReference>
<reference evidence="2" key="1">
    <citation type="submission" date="2011-01" db="EMBL/GenBank/DDBJ databases">
        <title>Complete sequence of chromosome of Thermovibrio ammonificans HB-1.</title>
        <authorList>
            <consortium name="US DOE Joint Genome Institute"/>
            <person name="Lucas S."/>
            <person name="Copeland A."/>
            <person name="Lapidus A."/>
            <person name="Cheng J.-F."/>
            <person name="Goodwin L."/>
            <person name="Pitluck S."/>
            <person name="Davenport K."/>
            <person name="Detter J.C."/>
            <person name="Han C."/>
            <person name="Tapia R."/>
            <person name="Land M."/>
            <person name="Hauser L."/>
            <person name="Kyrpides N."/>
            <person name="Ivanova N."/>
            <person name="Ovchinnikova G."/>
            <person name="Vetriani C."/>
            <person name="Woyke T."/>
        </authorList>
    </citation>
    <scope>NUCLEOTIDE SEQUENCE [LARGE SCALE GENOMIC DNA]</scope>
    <source>
        <strain evidence="2">HB-1</strain>
    </source>
</reference>
<gene>
    <name evidence="2" type="ordered locus">Theam_0210</name>
</gene>
<dbReference type="STRING" id="648996.Theam_0210"/>
<feature type="domain" description="LysM" evidence="1">
    <location>
        <begin position="40"/>
        <end position="87"/>
    </location>
</feature>
<proteinExistence type="predicted"/>